<dbReference type="OrthoDB" id="9800167at2"/>
<gene>
    <name evidence="2" type="ORF">SAMN02745130_03509</name>
</gene>
<dbReference type="AlphaFoldDB" id="A0A1T4XV44"/>
<proteinExistence type="predicted"/>
<feature type="domain" description="Reductase C-terminal" evidence="1">
    <location>
        <begin position="3"/>
        <end position="61"/>
    </location>
</feature>
<name>A0A1T4XV44_9GAMM</name>
<dbReference type="STRING" id="92487.SAMN02745130_03509"/>
<dbReference type="InterPro" id="IPR028202">
    <property type="entry name" value="Reductase_C"/>
</dbReference>
<sequence length="73" mass="7975">MPWFWSDQYELGLQVAGLTSADRQRVVRRLGETSFIEFEFDTNGKNGKLVAAAGIGLATAVAKDIRSAEILMG</sequence>
<dbReference type="SUPFAM" id="SSF55424">
    <property type="entry name" value="FAD/NAD-linked reductases, dimerisation (C-terminal) domain"/>
    <property type="match status" value="1"/>
</dbReference>
<evidence type="ECO:0000313" key="3">
    <source>
        <dbReference type="Proteomes" id="UP000190460"/>
    </source>
</evidence>
<dbReference type="Gene3D" id="3.30.390.30">
    <property type="match status" value="1"/>
</dbReference>
<reference evidence="2 3" key="1">
    <citation type="submission" date="2017-02" db="EMBL/GenBank/DDBJ databases">
        <authorList>
            <person name="Peterson S.W."/>
        </authorList>
    </citation>
    <scope>NUCLEOTIDE SEQUENCE [LARGE SCALE GENOMIC DNA]</scope>
    <source>
        <strain evidence="2 3">ATCC 49788</strain>
    </source>
</reference>
<dbReference type="RefSeq" id="WP_078923948.1">
    <property type="nucleotide sequence ID" value="NZ_FUYB01000024.1"/>
</dbReference>
<organism evidence="2 3">
    <name type="scientific">Thiothrix eikelboomii</name>
    <dbReference type="NCBI Taxonomy" id="92487"/>
    <lineage>
        <taxon>Bacteria</taxon>
        <taxon>Pseudomonadati</taxon>
        <taxon>Pseudomonadota</taxon>
        <taxon>Gammaproteobacteria</taxon>
        <taxon>Thiotrichales</taxon>
        <taxon>Thiotrichaceae</taxon>
        <taxon>Thiothrix</taxon>
    </lineage>
</organism>
<dbReference type="InterPro" id="IPR016156">
    <property type="entry name" value="FAD/NAD-linked_Rdtase_dimer_sf"/>
</dbReference>
<evidence type="ECO:0000313" key="2">
    <source>
        <dbReference type="EMBL" id="SKA93442.1"/>
    </source>
</evidence>
<keyword evidence="3" id="KW-1185">Reference proteome</keyword>
<dbReference type="Pfam" id="PF14759">
    <property type="entry name" value="Reductase_C"/>
    <property type="match status" value="1"/>
</dbReference>
<evidence type="ECO:0000259" key="1">
    <source>
        <dbReference type="Pfam" id="PF14759"/>
    </source>
</evidence>
<dbReference type="EMBL" id="FUYB01000024">
    <property type="protein sequence ID" value="SKA93442.1"/>
    <property type="molecule type" value="Genomic_DNA"/>
</dbReference>
<protein>
    <submittedName>
        <fullName evidence="2">Reductase C-terminal</fullName>
    </submittedName>
</protein>
<accession>A0A1T4XV44</accession>
<dbReference type="Proteomes" id="UP000190460">
    <property type="component" value="Unassembled WGS sequence"/>
</dbReference>